<dbReference type="InterPro" id="IPR016117">
    <property type="entry name" value="ArgJ-like_dom_sf"/>
</dbReference>
<feature type="site" description="Involved in the stabilization of negative charge on the oxyanion by the formation of the oxyanion hole" evidence="8">
    <location>
        <position position="110"/>
    </location>
</feature>
<dbReference type="Gene3D" id="3.60.70.12">
    <property type="entry name" value="L-amino peptidase D-ALA esterase/amidase"/>
    <property type="match status" value="1"/>
</dbReference>
<dbReference type="PANTHER" id="PTHR23100">
    <property type="entry name" value="ARGININE BIOSYNTHESIS BIFUNCTIONAL PROTEIN ARGJ"/>
    <property type="match status" value="1"/>
</dbReference>
<feature type="chain" id="PRO_5029054227" description="Arginine biosynthesis bifunctional protein ArgJ alpha chain" evidence="8">
    <location>
        <begin position="1"/>
        <end position="179"/>
    </location>
</feature>
<keyword evidence="7 8" id="KW-0012">Acyltransferase</keyword>
<name>A0A5P8JZ45_9ACTN</name>
<dbReference type="Gene3D" id="3.10.20.340">
    <property type="entry name" value="ArgJ beta chain, C-terminal domain"/>
    <property type="match status" value="1"/>
</dbReference>
<comment type="catalytic activity">
    <reaction evidence="8">
        <text>L-glutamate + acetyl-CoA = N-acetyl-L-glutamate + CoA + H(+)</text>
        <dbReference type="Rhea" id="RHEA:24292"/>
        <dbReference type="ChEBI" id="CHEBI:15378"/>
        <dbReference type="ChEBI" id="CHEBI:29985"/>
        <dbReference type="ChEBI" id="CHEBI:44337"/>
        <dbReference type="ChEBI" id="CHEBI:57287"/>
        <dbReference type="ChEBI" id="CHEBI:57288"/>
        <dbReference type="EC" id="2.3.1.1"/>
    </reaction>
</comment>
<proteinExistence type="inferred from homology"/>
<evidence type="ECO:0000256" key="5">
    <source>
        <dbReference type="ARBA" id="ARBA00022679"/>
    </source>
</evidence>
<evidence type="ECO:0000256" key="8">
    <source>
        <dbReference type="HAMAP-Rule" id="MF_01106"/>
    </source>
</evidence>
<dbReference type="NCBIfam" id="TIGR00120">
    <property type="entry name" value="ArgJ"/>
    <property type="match status" value="1"/>
</dbReference>
<comment type="subunit">
    <text evidence="3 8">Heterotetramer of two alpha and two beta chains.</text>
</comment>
<keyword evidence="8" id="KW-0511">Multifunctional enzyme</keyword>
<comment type="function">
    <text evidence="8">Catalyzes two activities which are involved in the cyclic version of arginine biosynthesis: the synthesis of N-acetylglutamate from glutamate and acetyl-CoA as the acetyl donor, and of ornithine by transacetylation between N(2)-acetylornithine and glutamate.</text>
</comment>
<feature type="active site" description="Nucleophile" evidence="8">
    <location>
        <position position="180"/>
    </location>
</feature>
<evidence type="ECO:0000256" key="2">
    <source>
        <dbReference type="ARBA" id="ARBA00006774"/>
    </source>
</evidence>
<keyword evidence="6 8" id="KW-0068">Autocatalytic cleavage</keyword>
<dbReference type="CDD" id="cd02152">
    <property type="entry name" value="OAT"/>
    <property type="match status" value="1"/>
</dbReference>
<protein>
    <recommendedName>
        <fullName evidence="8">Arginine biosynthesis bifunctional protein ArgJ</fullName>
    </recommendedName>
    <domain>
        <recommendedName>
            <fullName evidence="8">Glutamate N-acetyltransferase</fullName>
            <ecNumber evidence="8">2.3.1.35</ecNumber>
        </recommendedName>
        <alternativeName>
            <fullName evidence="8">Ornithine acetyltransferase</fullName>
            <shortName evidence="8">OATase</shortName>
        </alternativeName>
        <alternativeName>
            <fullName evidence="8">Ornithine transacetylase</fullName>
        </alternativeName>
    </domain>
    <domain>
        <recommendedName>
            <fullName evidence="8">Amino-acid acetyltransferase</fullName>
            <ecNumber evidence="8">2.3.1.1</ecNumber>
        </recommendedName>
        <alternativeName>
            <fullName evidence="8">N-acetylglutamate synthase</fullName>
            <shortName evidence="8">AGSase</shortName>
        </alternativeName>
    </domain>
    <component>
        <recommendedName>
            <fullName evidence="8">Arginine biosynthesis bifunctional protein ArgJ alpha chain</fullName>
        </recommendedName>
    </component>
    <component>
        <recommendedName>
            <fullName evidence="8">Arginine biosynthesis bifunctional protein ArgJ beta chain</fullName>
        </recommendedName>
    </component>
</protein>
<accession>A0A5P8JZ45</accession>
<dbReference type="GO" id="GO:0004042">
    <property type="term" value="F:L-glutamate N-acetyltransferase activity"/>
    <property type="evidence" value="ECO:0007669"/>
    <property type="project" value="UniProtKB-UniRule"/>
</dbReference>
<dbReference type="KEGG" id="sphv:F9278_07410"/>
<dbReference type="GO" id="GO:0006592">
    <property type="term" value="P:ornithine biosynthetic process"/>
    <property type="evidence" value="ECO:0007669"/>
    <property type="project" value="TreeGrafter"/>
</dbReference>
<dbReference type="GO" id="GO:0006526">
    <property type="term" value="P:L-arginine biosynthetic process"/>
    <property type="evidence" value="ECO:0007669"/>
    <property type="project" value="UniProtKB-UniRule"/>
</dbReference>
<feature type="binding site" evidence="8">
    <location>
        <position position="180"/>
    </location>
    <ligand>
        <name>substrate</name>
    </ligand>
</feature>
<organism evidence="9 10">
    <name type="scientific">Streptomyces phaeolivaceus</name>
    <dbReference type="NCBI Taxonomy" id="2653200"/>
    <lineage>
        <taxon>Bacteria</taxon>
        <taxon>Bacillati</taxon>
        <taxon>Actinomycetota</taxon>
        <taxon>Actinomycetes</taxon>
        <taxon>Kitasatosporales</taxon>
        <taxon>Streptomycetaceae</taxon>
        <taxon>Streptomyces</taxon>
    </lineage>
</organism>
<dbReference type="FunFam" id="3.10.20.340:FF:000003">
    <property type="entry name" value="Arginine biosynthesis bifunctional protein ArgJ"/>
    <property type="match status" value="1"/>
</dbReference>
<feature type="binding site" evidence="8">
    <location>
        <position position="147"/>
    </location>
    <ligand>
        <name>substrate</name>
    </ligand>
</feature>
<dbReference type="Proteomes" id="UP000327294">
    <property type="component" value="Chromosome"/>
</dbReference>
<comment type="catalytic activity">
    <reaction evidence="8">
        <text>N(2)-acetyl-L-ornithine + L-glutamate = N-acetyl-L-glutamate + L-ornithine</text>
        <dbReference type="Rhea" id="RHEA:15349"/>
        <dbReference type="ChEBI" id="CHEBI:29985"/>
        <dbReference type="ChEBI" id="CHEBI:44337"/>
        <dbReference type="ChEBI" id="CHEBI:46911"/>
        <dbReference type="ChEBI" id="CHEBI:57805"/>
        <dbReference type="EC" id="2.3.1.35"/>
    </reaction>
</comment>
<feature type="chain" id="PRO_5029054228" description="Arginine biosynthesis bifunctional protein ArgJ beta chain" evidence="8">
    <location>
        <begin position="180"/>
        <end position="384"/>
    </location>
</feature>
<feature type="site" description="Involved in the stabilization of negative charge on the oxyanion by the formation of the oxyanion hole" evidence="8">
    <location>
        <position position="111"/>
    </location>
</feature>
<dbReference type="EC" id="2.3.1.1" evidence="8"/>
<dbReference type="EC" id="2.3.1.35" evidence="8"/>
<evidence type="ECO:0000256" key="6">
    <source>
        <dbReference type="ARBA" id="ARBA00022813"/>
    </source>
</evidence>
<dbReference type="RefSeq" id="WP_152167562.1">
    <property type="nucleotide sequence ID" value="NZ_CP045096.1"/>
</dbReference>
<dbReference type="UniPathway" id="UPA00068">
    <property type="reaction ID" value="UER00106"/>
</dbReference>
<evidence type="ECO:0000256" key="4">
    <source>
        <dbReference type="ARBA" id="ARBA00022490"/>
    </source>
</evidence>
<dbReference type="EMBL" id="CP045096">
    <property type="protein sequence ID" value="QFQ96046.1"/>
    <property type="molecule type" value="Genomic_DNA"/>
</dbReference>
<dbReference type="AlphaFoldDB" id="A0A5P8JZ45"/>
<dbReference type="GO" id="GO:0005737">
    <property type="term" value="C:cytoplasm"/>
    <property type="evidence" value="ECO:0007669"/>
    <property type="project" value="UniProtKB-SubCell"/>
</dbReference>
<reference evidence="9 10" key="1">
    <citation type="submission" date="2019-10" db="EMBL/GenBank/DDBJ databases">
        <title>Streptomyces sp. strain GY16 isolated from leaves of Broussonetia papyrifera.</title>
        <authorList>
            <person name="Mo P."/>
        </authorList>
    </citation>
    <scope>NUCLEOTIDE SEQUENCE [LARGE SCALE GENOMIC DNA]</scope>
    <source>
        <strain evidence="9 10">GY16</strain>
    </source>
</reference>
<feature type="site" description="Cleavage; by autolysis" evidence="8">
    <location>
        <begin position="179"/>
        <end position="180"/>
    </location>
</feature>
<evidence type="ECO:0000313" key="9">
    <source>
        <dbReference type="EMBL" id="QFQ96046.1"/>
    </source>
</evidence>
<keyword evidence="8" id="KW-0028">Amino-acid biosynthesis</keyword>
<dbReference type="PANTHER" id="PTHR23100:SF0">
    <property type="entry name" value="ARGININE BIOSYNTHESIS BIFUNCTIONAL PROTEIN ARGJ, MITOCHONDRIAL"/>
    <property type="match status" value="1"/>
</dbReference>
<sequence>MSVTAAKGFTAAGIAAGIKENGNPDLALVVNTGPRLAAAGVFTSNRVKAAPVLWSEQVLKGGRVSAVVLNSGGANACTGPKGFQDTHATAEKAAEVLDGHSAGEIAVASTGLIGVLLPMDKLLPGVETVAAQLSEHGGEKAAIAIKTTDTVHKTSVVTKDGWTVGGMAKGAGMLAPGLATMLVVLTTDADLESDALDEALRAATRTTFDRVDSDGCMSTNDTVLLLASGASRVTPGHEEFAEAVRAVCDDLGQQLIRDAEGASKDIKVEVINAATEDDAVEVGRAIARNNLLKCAIHGEDPNWGRVLSAIGTTSAAFEADRLNVAINGVWVCKNGGVGEDRDKVDMRYREVRIVADLAAGSETATIWTNDLTADYVHENSAYSS</sequence>
<keyword evidence="4 8" id="KW-0963">Cytoplasm</keyword>
<comment type="pathway">
    <text evidence="8">Amino-acid biosynthesis; L-arginine biosynthesis; L-ornithine and N-acetyl-L-glutamate from L-glutamate and N(2)-acetyl-L-ornithine (cyclic): step 1/1.</text>
</comment>
<dbReference type="SUPFAM" id="SSF56266">
    <property type="entry name" value="DmpA/ArgJ-like"/>
    <property type="match status" value="1"/>
</dbReference>
<comment type="similarity">
    <text evidence="2 8">Belongs to the ArgJ family.</text>
</comment>
<evidence type="ECO:0000256" key="3">
    <source>
        <dbReference type="ARBA" id="ARBA00011475"/>
    </source>
</evidence>
<dbReference type="Pfam" id="PF01960">
    <property type="entry name" value="ArgJ"/>
    <property type="match status" value="1"/>
</dbReference>
<keyword evidence="5 8" id="KW-0808">Transferase</keyword>
<dbReference type="InterPro" id="IPR042195">
    <property type="entry name" value="ArgJ_beta_C"/>
</dbReference>
<keyword evidence="8" id="KW-0055">Arginine biosynthesis</keyword>
<gene>
    <name evidence="8 9" type="primary">argJ</name>
    <name evidence="9" type="ORF">F9278_07410</name>
</gene>
<evidence type="ECO:0000256" key="1">
    <source>
        <dbReference type="ARBA" id="ARBA00004496"/>
    </source>
</evidence>
<dbReference type="GO" id="GO:0004358">
    <property type="term" value="F:L-glutamate N-acetyltransferase activity, acting on acetyl-L-ornithine as donor"/>
    <property type="evidence" value="ECO:0007669"/>
    <property type="project" value="UniProtKB-UniRule"/>
</dbReference>
<evidence type="ECO:0000313" key="10">
    <source>
        <dbReference type="Proteomes" id="UP000327294"/>
    </source>
</evidence>
<feature type="binding site" evidence="8">
    <location>
        <position position="169"/>
    </location>
    <ligand>
        <name>substrate</name>
    </ligand>
</feature>
<feature type="binding site" evidence="8">
    <location>
        <position position="379"/>
    </location>
    <ligand>
        <name>substrate</name>
    </ligand>
</feature>
<comment type="pathway">
    <text evidence="8">Amino-acid biosynthesis; L-arginine biosynthesis; N(2)-acetyl-L-ornithine from L-glutamate: step 1/4.</text>
</comment>
<feature type="binding site" evidence="8">
    <location>
        <position position="384"/>
    </location>
    <ligand>
        <name>substrate</name>
    </ligand>
</feature>
<dbReference type="InterPro" id="IPR002813">
    <property type="entry name" value="Arg_biosynth_ArgJ"/>
</dbReference>
<feature type="binding site" evidence="8">
    <location>
        <position position="260"/>
    </location>
    <ligand>
        <name>substrate</name>
    </ligand>
</feature>
<evidence type="ECO:0000256" key="7">
    <source>
        <dbReference type="ARBA" id="ARBA00023315"/>
    </source>
</evidence>
<keyword evidence="10" id="KW-1185">Reference proteome</keyword>
<comment type="subcellular location">
    <subcellularLocation>
        <location evidence="1 8">Cytoplasm</location>
    </subcellularLocation>
</comment>
<dbReference type="NCBIfam" id="NF003802">
    <property type="entry name" value="PRK05388.1"/>
    <property type="match status" value="1"/>
</dbReference>
<dbReference type="HAMAP" id="MF_01106">
    <property type="entry name" value="ArgJ"/>
    <property type="match status" value="1"/>
</dbReference>